<dbReference type="InParanoid" id="D3B4U7"/>
<gene>
    <name evidence="2" type="ORF">PPL_03423</name>
</gene>
<dbReference type="PANTHER" id="PTHR39532">
    <property type="entry name" value="F-BOX DOMAIN-CONTAINING PROTEIN-RELATED"/>
    <property type="match status" value="1"/>
</dbReference>
<accession>D3B4U7</accession>
<dbReference type="RefSeq" id="XP_020436460.1">
    <property type="nucleotide sequence ID" value="XM_020574388.1"/>
</dbReference>
<organism evidence="2 3">
    <name type="scientific">Heterostelium pallidum (strain ATCC 26659 / Pp 5 / PN500)</name>
    <name type="common">Cellular slime mold</name>
    <name type="synonym">Polysphondylium pallidum</name>
    <dbReference type="NCBI Taxonomy" id="670386"/>
    <lineage>
        <taxon>Eukaryota</taxon>
        <taxon>Amoebozoa</taxon>
        <taxon>Evosea</taxon>
        <taxon>Eumycetozoa</taxon>
        <taxon>Dictyostelia</taxon>
        <taxon>Acytosteliales</taxon>
        <taxon>Acytosteliaceae</taxon>
        <taxon>Heterostelium</taxon>
    </lineage>
</organism>
<feature type="region of interest" description="Disordered" evidence="1">
    <location>
        <begin position="1"/>
        <end position="42"/>
    </location>
</feature>
<name>D3B4U7_HETP5</name>
<comment type="caution">
    <text evidence="2">The sequence shown here is derived from an EMBL/GenBank/DDBJ whole genome shotgun (WGS) entry which is preliminary data.</text>
</comment>
<sequence length="1042" mass="121339">MSGIFGNQLVKDNQDEAKSEREEDEEEEEFDSDDYDSDEDADERTIVGKKDYTISSSDVNFYDDAINVLDMIDNKKLGVNDLIKLYPKPEKSNTFATHPYALKYIPYDDALKLFAEFENVTNEVGRLFIALQFFIYFHNKKDKNIQELIAFCEKVEDDRSKLVRTCGPILFKYFKVSFFNIPADIDRLFDLFTKGRNTSNVVRLSEIRDFTTYRKYIENSNKFKYKFNKQDKQQQEEVEQQQPPLKRQRVTPTLPQDCFDKIVQKIIGYTLMADTFLQQDLLPETQTEEWSQLMVELSGVLFSLALVSKQFFTNVGCVLETLNWTGRFPNKYIKGQINYDKQFCMFKKVPSSIRYEAIIRTTPYRLLDQVLRGVTSLTIVGDTLNWECMGGVDKEFEMSYDNYYNIEKSIFVTYPPIGSMPNLTKLVVVGRAFKFSYKQKAETGGLYLLKYLIANTGCKLEHFECIEQLSLGHHPEYDLSFFQCLLEHHASTLKLFKLKRTVKNEPKYLARLSTIVQKLKRYQSKHQFKLEFYDSNPKDDSMGDTEEAYKLVEEYKNLPPVQIDSGDDNYDDDSEDDDSEDDDSDYYISIRVSRLAKLVIPLFESKIIAIDGNWQYSKSIVDKETYTIRSTDVSFYGDAMNVIEKIDKRKIGIDDLIKLYPEPGKSNDFATHPYLLKYIPYDDALKLFAQFDHVKNEIGRLFIVLQFFIYFHNKKDKNIQELIAFGEKVEADRSTIVRTSGPIMFKHFKVSFFNVSSETDSANNLSKIRDFKSYRKFIENNRVREEQQQQWNSKSQQQQKSLKILIETPIITQDTIIRQIIGYSLMADTFFQQDLLPEKDADEGKELMILMSSVLFSLAMVSKQFFTNVGRFLESIDWTGRFPNKYIKGQINYDKPFCLFKKVPSSIRYDALIRTTPYRLLNQTFSGVTSLTIVGDTLDWGCIYGFNVDYELERDNYYDIEKRIFVTYPPVGSMPNLTKLVVVGRAFQSQRSPAETGGLYLLNNLLILSTVEKLHIHHETAISLSVRRIFGANPRIIIQLRV</sequence>
<dbReference type="PANTHER" id="PTHR39532:SF4">
    <property type="entry name" value="F-BOX DOMAIN-CONTAINING PROTEIN"/>
    <property type="match status" value="1"/>
</dbReference>
<feature type="compositionally biased region" description="Acidic residues" evidence="1">
    <location>
        <begin position="565"/>
        <end position="583"/>
    </location>
</feature>
<evidence type="ECO:0000256" key="1">
    <source>
        <dbReference type="SAM" id="MobiDB-lite"/>
    </source>
</evidence>
<dbReference type="STRING" id="670386.D3B4U7"/>
<evidence type="ECO:0000313" key="2">
    <source>
        <dbReference type="EMBL" id="EFA84345.1"/>
    </source>
</evidence>
<dbReference type="EMBL" id="ADBJ01000010">
    <property type="protein sequence ID" value="EFA84345.1"/>
    <property type="molecule type" value="Genomic_DNA"/>
</dbReference>
<feature type="region of interest" description="Disordered" evidence="1">
    <location>
        <begin position="560"/>
        <end position="583"/>
    </location>
</feature>
<dbReference type="AlphaFoldDB" id="D3B4U7"/>
<dbReference type="GeneID" id="31358944"/>
<reference evidence="2 3" key="1">
    <citation type="journal article" date="2011" name="Genome Res.">
        <title>Phylogeny-wide analysis of social amoeba genomes highlights ancient origins for complex intercellular communication.</title>
        <authorList>
            <person name="Heidel A.J."/>
            <person name="Lawal H.M."/>
            <person name="Felder M."/>
            <person name="Schilde C."/>
            <person name="Helps N.R."/>
            <person name="Tunggal B."/>
            <person name="Rivero F."/>
            <person name="John U."/>
            <person name="Schleicher M."/>
            <person name="Eichinger L."/>
            <person name="Platzer M."/>
            <person name="Noegel A.A."/>
            <person name="Schaap P."/>
            <person name="Gloeckner G."/>
        </authorList>
    </citation>
    <scope>NUCLEOTIDE SEQUENCE [LARGE SCALE GENOMIC DNA]</scope>
    <source>
        <strain evidence="3">ATCC 26659 / Pp 5 / PN500</strain>
    </source>
</reference>
<feature type="compositionally biased region" description="Acidic residues" evidence="1">
    <location>
        <begin position="22"/>
        <end position="42"/>
    </location>
</feature>
<keyword evidence="3" id="KW-1185">Reference proteome</keyword>
<dbReference type="Proteomes" id="UP000001396">
    <property type="component" value="Unassembled WGS sequence"/>
</dbReference>
<feature type="compositionally biased region" description="Basic and acidic residues" evidence="1">
    <location>
        <begin position="12"/>
        <end position="21"/>
    </location>
</feature>
<protein>
    <submittedName>
        <fullName evidence="2">Uncharacterized protein</fullName>
    </submittedName>
</protein>
<proteinExistence type="predicted"/>
<evidence type="ECO:0000313" key="3">
    <source>
        <dbReference type="Proteomes" id="UP000001396"/>
    </source>
</evidence>